<name>A0A9Q1GEU2_SYNKA</name>
<comment type="caution">
    <text evidence="1">The sequence shown here is derived from an EMBL/GenBank/DDBJ whole genome shotgun (WGS) entry which is preliminary data.</text>
</comment>
<protein>
    <submittedName>
        <fullName evidence="1">Uncharacterized protein</fullName>
    </submittedName>
</protein>
<dbReference type="EMBL" id="JAINUF010000001">
    <property type="protein sequence ID" value="KAJ8382209.1"/>
    <property type="molecule type" value="Genomic_DNA"/>
</dbReference>
<accession>A0A9Q1GEU2</accession>
<evidence type="ECO:0000313" key="2">
    <source>
        <dbReference type="Proteomes" id="UP001152622"/>
    </source>
</evidence>
<dbReference type="Proteomes" id="UP001152622">
    <property type="component" value="Chromosome 1"/>
</dbReference>
<reference evidence="1" key="1">
    <citation type="journal article" date="2023" name="Science">
        <title>Genome structures resolve the early diversification of teleost fishes.</title>
        <authorList>
            <person name="Parey E."/>
            <person name="Louis A."/>
            <person name="Montfort J."/>
            <person name="Bouchez O."/>
            <person name="Roques C."/>
            <person name="Iampietro C."/>
            <person name="Lluch J."/>
            <person name="Castinel A."/>
            <person name="Donnadieu C."/>
            <person name="Desvignes T."/>
            <person name="Floi Bucao C."/>
            <person name="Jouanno E."/>
            <person name="Wen M."/>
            <person name="Mejri S."/>
            <person name="Dirks R."/>
            <person name="Jansen H."/>
            <person name="Henkel C."/>
            <person name="Chen W.J."/>
            <person name="Zahm M."/>
            <person name="Cabau C."/>
            <person name="Klopp C."/>
            <person name="Thompson A.W."/>
            <person name="Robinson-Rechavi M."/>
            <person name="Braasch I."/>
            <person name="Lecointre G."/>
            <person name="Bobe J."/>
            <person name="Postlethwait J.H."/>
            <person name="Berthelot C."/>
            <person name="Roest Crollius H."/>
            <person name="Guiguen Y."/>
        </authorList>
    </citation>
    <scope>NUCLEOTIDE SEQUENCE</scope>
    <source>
        <strain evidence="1">WJC10195</strain>
    </source>
</reference>
<sequence length="89" mass="10308">MRIFTRGRHLGQRNAAERGVSHLCTIDRCLLCCLLRLQRQHFGWVVYVPAAPLQTAEGLHARSASLTNFSTNQVLRWMPWLRLARRRPA</sequence>
<proteinExistence type="predicted"/>
<organism evidence="1 2">
    <name type="scientific">Synaphobranchus kaupii</name>
    <name type="common">Kaup's arrowtooth eel</name>
    <dbReference type="NCBI Taxonomy" id="118154"/>
    <lineage>
        <taxon>Eukaryota</taxon>
        <taxon>Metazoa</taxon>
        <taxon>Chordata</taxon>
        <taxon>Craniata</taxon>
        <taxon>Vertebrata</taxon>
        <taxon>Euteleostomi</taxon>
        <taxon>Actinopterygii</taxon>
        <taxon>Neopterygii</taxon>
        <taxon>Teleostei</taxon>
        <taxon>Anguilliformes</taxon>
        <taxon>Synaphobranchidae</taxon>
        <taxon>Synaphobranchus</taxon>
    </lineage>
</organism>
<keyword evidence="2" id="KW-1185">Reference proteome</keyword>
<dbReference type="AlphaFoldDB" id="A0A9Q1GEU2"/>
<evidence type="ECO:0000313" key="1">
    <source>
        <dbReference type="EMBL" id="KAJ8382209.1"/>
    </source>
</evidence>
<gene>
    <name evidence="1" type="ORF">SKAU_G00029870</name>
</gene>